<organism evidence="2 3">
    <name type="scientific">Megasphaera hominis</name>
    <dbReference type="NCBI Taxonomy" id="159836"/>
    <lineage>
        <taxon>Bacteria</taxon>
        <taxon>Bacillati</taxon>
        <taxon>Bacillota</taxon>
        <taxon>Negativicutes</taxon>
        <taxon>Veillonellales</taxon>
        <taxon>Veillonellaceae</taxon>
        <taxon>Megasphaera</taxon>
    </lineage>
</organism>
<comment type="caution">
    <text evidence="2">The sequence shown here is derived from an EMBL/GenBank/DDBJ whole genome shotgun (WGS) entry which is preliminary data.</text>
</comment>
<dbReference type="PANTHER" id="PTHR38785:SF1">
    <property type="entry name" value="HOMOLOG OF VIRK"/>
    <property type="match status" value="1"/>
</dbReference>
<keyword evidence="3" id="KW-1185">Reference proteome</keyword>
<accession>A0ABR6VH27</accession>
<dbReference type="PANTHER" id="PTHR38785">
    <property type="entry name" value="HOMOLOG OF VIRK"/>
    <property type="match status" value="1"/>
</dbReference>
<evidence type="ECO:0000313" key="3">
    <source>
        <dbReference type="Proteomes" id="UP000606870"/>
    </source>
</evidence>
<feature type="region of interest" description="Disordered" evidence="1">
    <location>
        <begin position="314"/>
        <end position="335"/>
    </location>
</feature>
<dbReference type="Proteomes" id="UP000606870">
    <property type="component" value="Unassembled WGS sequence"/>
</dbReference>
<evidence type="ECO:0000313" key="2">
    <source>
        <dbReference type="EMBL" id="MBC3536393.1"/>
    </source>
</evidence>
<proteinExistence type="predicted"/>
<dbReference type="InterPro" id="IPR007488">
    <property type="entry name" value="DUF535"/>
</dbReference>
<gene>
    <name evidence="2" type="ORF">H8J70_03895</name>
</gene>
<dbReference type="Pfam" id="PF04393">
    <property type="entry name" value="DUF535"/>
    <property type="match status" value="1"/>
</dbReference>
<name>A0ABR6VH27_9FIRM</name>
<dbReference type="EMBL" id="JACOGK010000008">
    <property type="protein sequence ID" value="MBC3536393.1"/>
    <property type="molecule type" value="Genomic_DNA"/>
</dbReference>
<dbReference type="RefSeq" id="WP_186502553.1">
    <property type="nucleotide sequence ID" value="NZ_JACOGK010000008.1"/>
</dbReference>
<reference evidence="2 3" key="1">
    <citation type="submission" date="2020-08" db="EMBL/GenBank/DDBJ databases">
        <authorList>
            <person name="Liu C."/>
            <person name="Sun Q."/>
        </authorList>
    </citation>
    <scope>NUCLEOTIDE SEQUENCE [LARGE SCALE GENOMIC DNA]</scope>
    <source>
        <strain evidence="2 3">NSJ-59</strain>
    </source>
</reference>
<sequence length="335" mass="39842">MHSISHFWNVSRGIYGPRNFKENKRAVVFFVRAISNRALFEELYTFFDQYPPMKGFLETHDPDFQEVMTRVFLFKNSTMRQRLDAVEHHFTILRQFFSDDVIKEIYWGKGYTLWQSQDAANPLKVRLIFDTGQRKEGFLSLYLYSREDMLYHFNFRFDYNKAGEPALYIGTLQGSKEGLELTKEITKKLFGYRPKNFILYLLRIFTQTLGIKDLYAITDAGFYTNSHILRGNRSKKTSLDVFWKEEGAEATPSEEFYWQMPITEKRRKYDDIPSRKRNLFRKRYLLMDDIIPDYIAHVKELFRDDFRPTPSAIDEAAITEKPADYDPIEAPKTQE</sequence>
<protein>
    <submittedName>
        <fullName evidence="2">DUF535 domain-containing protein</fullName>
    </submittedName>
</protein>
<evidence type="ECO:0000256" key="1">
    <source>
        <dbReference type="SAM" id="MobiDB-lite"/>
    </source>
</evidence>